<accession>A0ABQ6CA78</accession>
<dbReference type="SUPFAM" id="SSF158682">
    <property type="entry name" value="TerB-like"/>
    <property type="match status" value="1"/>
</dbReference>
<evidence type="ECO:0000313" key="3">
    <source>
        <dbReference type="EMBL" id="GLS17094.1"/>
    </source>
</evidence>
<dbReference type="CDD" id="cd07177">
    <property type="entry name" value="terB_like"/>
    <property type="match status" value="1"/>
</dbReference>
<dbReference type="InterPro" id="IPR029024">
    <property type="entry name" value="TerB-like"/>
</dbReference>
<keyword evidence="2" id="KW-0472">Membrane</keyword>
<reference evidence="4" key="1">
    <citation type="journal article" date="2019" name="Int. J. Syst. Evol. Microbiol.">
        <title>The Global Catalogue of Microorganisms (GCM) 10K type strain sequencing project: providing services to taxonomists for standard genome sequencing and annotation.</title>
        <authorList>
            <consortium name="The Broad Institute Genomics Platform"/>
            <consortium name="The Broad Institute Genome Sequencing Center for Infectious Disease"/>
            <person name="Wu L."/>
            <person name="Ma J."/>
        </authorList>
    </citation>
    <scope>NUCLEOTIDE SEQUENCE [LARGE SCALE GENOMIC DNA]</scope>
    <source>
        <strain evidence="4">NBRC 101365</strain>
    </source>
</reference>
<name>A0ABQ6CA78_9HYPH</name>
<organism evidence="3 4">
    <name type="scientific">Labrys miyagiensis</name>
    <dbReference type="NCBI Taxonomy" id="346912"/>
    <lineage>
        <taxon>Bacteria</taxon>
        <taxon>Pseudomonadati</taxon>
        <taxon>Pseudomonadota</taxon>
        <taxon>Alphaproteobacteria</taxon>
        <taxon>Hyphomicrobiales</taxon>
        <taxon>Xanthobacteraceae</taxon>
        <taxon>Labrys</taxon>
    </lineage>
</organism>
<dbReference type="EMBL" id="BSPC01000004">
    <property type="protein sequence ID" value="GLS17094.1"/>
    <property type="molecule type" value="Genomic_DNA"/>
</dbReference>
<keyword evidence="2" id="KW-0812">Transmembrane</keyword>
<dbReference type="RefSeq" id="WP_284309926.1">
    <property type="nucleotide sequence ID" value="NZ_BSPC01000004.1"/>
</dbReference>
<comment type="caution">
    <text evidence="3">The sequence shown here is derived from an EMBL/GenBank/DDBJ whole genome shotgun (WGS) entry which is preliminary data.</text>
</comment>
<evidence type="ECO:0008006" key="5">
    <source>
        <dbReference type="Google" id="ProtNLM"/>
    </source>
</evidence>
<gene>
    <name evidence="3" type="ORF">GCM10007874_01090</name>
</gene>
<dbReference type="Proteomes" id="UP001156882">
    <property type="component" value="Unassembled WGS sequence"/>
</dbReference>
<feature type="transmembrane region" description="Helical" evidence="2">
    <location>
        <begin position="28"/>
        <end position="44"/>
    </location>
</feature>
<evidence type="ECO:0000256" key="1">
    <source>
        <dbReference type="SAM" id="MobiDB-lite"/>
    </source>
</evidence>
<protein>
    <recommendedName>
        <fullName evidence="5">Tellurite resistance protein TerB</fullName>
    </recommendedName>
</protein>
<evidence type="ECO:0000256" key="2">
    <source>
        <dbReference type="SAM" id="Phobius"/>
    </source>
</evidence>
<feature type="region of interest" description="Disordered" evidence="1">
    <location>
        <begin position="48"/>
        <end position="68"/>
    </location>
</feature>
<feature type="compositionally biased region" description="Polar residues" evidence="1">
    <location>
        <begin position="51"/>
        <end position="60"/>
    </location>
</feature>
<keyword evidence="2" id="KW-1133">Transmembrane helix</keyword>
<sequence length="207" mass="22887">MDAIRKWAGWIAALVLVSLLLLQVPRGIFLLAIAAGAGGLYWLTRPKTKGSARNSPSSQPYGLRPLNKGVDGPDPAALTRRPLHQLQDVRLAAVVLMIQLVRTGAPLTAAERNVIYDLMADPLKIEDRQALFEAAWQLTDRGRVFSPVADDLTPLLVSRLTMDERLQFIDMLTRVANAYGEASDLQQEAIVRLKRRLTTARAANLQR</sequence>
<feature type="transmembrane region" description="Helical" evidence="2">
    <location>
        <begin position="7"/>
        <end position="22"/>
    </location>
</feature>
<proteinExistence type="predicted"/>
<evidence type="ECO:0000313" key="4">
    <source>
        <dbReference type="Proteomes" id="UP001156882"/>
    </source>
</evidence>
<keyword evidence="4" id="KW-1185">Reference proteome</keyword>